<dbReference type="SMART" id="SM00827">
    <property type="entry name" value="PKS_AT"/>
    <property type="match status" value="1"/>
</dbReference>
<dbReference type="Proteomes" id="UP000582016">
    <property type="component" value="Unassembled WGS sequence"/>
</dbReference>
<comment type="caution">
    <text evidence="7">The sequence shown here is derived from an EMBL/GenBank/DDBJ whole genome shotgun (WGS) entry which is preliminary data.</text>
</comment>
<dbReference type="PANTHER" id="PTHR43775">
    <property type="entry name" value="FATTY ACID SYNTHASE"/>
    <property type="match status" value="1"/>
</dbReference>
<name>A0A8H5K7F3_9HYPO</name>
<dbReference type="SMART" id="SM00825">
    <property type="entry name" value="PKS_KS"/>
    <property type="match status" value="1"/>
</dbReference>
<dbReference type="InterPro" id="IPR050091">
    <property type="entry name" value="PKS_NRPS_Biosynth_Enz"/>
</dbReference>
<dbReference type="SUPFAM" id="SSF53901">
    <property type="entry name" value="Thiolase-like"/>
    <property type="match status" value="2"/>
</dbReference>
<evidence type="ECO:0000256" key="4">
    <source>
        <dbReference type="RuleBase" id="RU003694"/>
    </source>
</evidence>
<feature type="domain" description="Ketosynthase family 3 (KS3)" evidence="6">
    <location>
        <begin position="324"/>
        <end position="696"/>
    </location>
</feature>
<evidence type="ECO:0000313" key="7">
    <source>
        <dbReference type="EMBL" id="KAF5568213.1"/>
    </source>
</evidence>
<dbReference type="InterPro" id="IPR014030">
    <property type="entry name" value="Ketoacyl_synth_N"/>
</dbReference>
<proteinExistence type="inferred from homology"/>
<dbReference type="EMBL" id="JAAOAQ010000088">
    <property type="protein sequence ID" value="KAF5568213.1"/>
    <property type="molecule type" value="Genomic_DNA"/>
</dbReference>
<protein>
    <submittedName>
        <fullName evidence="7">Polyketide synthase</fullName>
    </submittedName>
</protein>
<dbReference type="InterPro" id="IPR016039">
    <property type="entry name" value="Thiolase-like"/>
</dbReference>
<dbReference type="InterPro" id="IPR020841">
    <property type="entry name" value="PKS_Beta-ketoAc_synthase_dom"/>
</dbReference>
<evidence type="ECO:0000313" key="8">
    <source>
        <dbReference type="Proteomes" id="UP000582016"/>
    </source>
</evidence>
<dbReference type="InterPro" id="IPR014043">
    <property type="entry name" value="Acyl_transferase_dom"/>
</dbReference>
<evidence type="ECO:0000256" key="3">
    <source>
        <dbReference type="ARBA" id="ARBA00023315"/>
    </source>
</evidence>
<gene>
    <name evidence="7" type="ORF">FPHYL_2904</name>
</gene>
<dbReference type="Gene3D" id="3.30.70.3290">
    <property type="match status" value="1"/>
</dbReference>
<organism evidence="7 8">
    <name type="scientific">Fusarium phyllophilum</name>
    <dbReference type="NCBI Taxonomy" id="47803"/>
    <lineage>
        <taxon>Eukaryota</taxon>
        <taxon>Fungi</taxon>
        <taxon>Dikarya</taxon>
        <taxon>Ascomycota</taxon>
        <taxon>Pezizomycotina</taxon>
        <taxon>Sordariomycetes</taxon>
        <taxon>Hypocreomycetidae</taxon>
        <taxon>Hypocreales</taxon>
        <taxon>Nectriaceae</taxon>
        <taxon>Fusarium</taxon>
        <taxon>Fusarium fujikuroi species complex</taxon>
    </lineage>
</organism>
<keyword evidence="3" id="KW-0012">Acyltransferase</keyword>
<feature type="region of interest" description="Disordered" evidence="5">
    <location>
        <begin position="283"/>
        <end position="305"/>
    </location>
</feature>
<keyword evidence="2" id="KW-0597">Phosphoprotein</keyword>
<dbReference type="InterPro" id="IPR001227">
    <property type="entry name" value="Ac_transferase_dom_sf"/>
</dbReference>
<keyword evidence="1" id="KW-0596">Phosphopantetheine</keyword>
<dbReference type="SUPFAM" id="SSF52151">
    <property type="entry name" value="FabD/lysophospholipase-like"/>
    <property type="match status" value="1"/>
</dbReference>
<evidence type="ECO:0000259" key="6">
    <source>
        <dbReference type="PROSITE" id="PS52004"/>
    </source>
</evidence>
<evidence type="ECO:0000256" key="2">
    <source>
        <dbReference type="ARBA" id="ARBA00022553"/>
    </source>
</evidence>
<dbReference type="GO" id="GO:0006633">
    <property type="term" value="P:fatty acid biosynthetic process"/>
    <property type="evidence" value="ECO:0007669"/>
    <property type="project" value="TreeGrafter"/>
</dbReference>
<dbReference type="InterPro" id="IPR014031">
    <property type="entry name" value="Ketoacyl_synth_C"/>
</dbReference>
<dbReference type="Pfam" id="PF00109">
    <property type="entry name" value="ketoacyl-synt"/>
    <property type="match status" value="2"/>
</dbReference>
<comment type="similarity">
    <text evidence="4">Belongs to the thiolase-like superfamily. Beta-ketoacyl-ACP synthases family.</text>
</comment>
<evidence type="ECO:0000256" key="5">
    <source>
        <dbReference type="SAM" id="MobiDB-lite"/>
    </source>
</evidence>
<dbReference type="OrthoDB" id="329835at2759"/>
<dbReference type="GO" id="GO:0004312">
    <property type="term" value="F:fatty acid synthase activity"/>
    <property type="evidence" value="ECO:0007669"/>
    <property type="project" value="TreeGrafter"/>
</dbReference>
<reference evidence="7 8" key="1">
    <citation type="submission" date="2020-05" db="EMBL/GenBank/DDBJ databases">
        <title>Identification and distribution of gene clusters putatively required for synthesis of sphingolipid metabolism inhibitors in phylogenetically diverse species of the filamentous fungus Fusarium.</title>
        <authorList>
            <person name="Kim H.-S."/>
            <person name="Busman M."/>
            <person name="Brown D.W."/>
            <person name="Divon H."/>
            <person name="Uhlig S."/>
            <person name="Proctor R.H."/>
        </authorList>
    </citation>
    <scope>NUCLEOTIDE SEQUENCE [LARGE SCALE GENOMIC DNA]</scope>
    <source>
        <strain evidence="7 8">NRRL 13617</strain>
    </source>
</reference>
<accession>A0A8H5K7F3</accession>
<keyword evidence="4" id="KW-0808">Transferase</keyword>
<dbReference type="GO" id="GO:0044550">
    <property type="term" value="P:secondary metabolite biosynthetic process"/>
    <property type="evidence" value="ECO:0007669"/>
    <property type="project" value="TreeGrafter"/>
</dbReference>
<dbReference type="Pfam" id="PF02801">
    <property type="entry name" value="Ketoacyl-synt_C"/>
    <property type="match status" value="1"/>
</dbReference>
<keyword evidence="8" id="KW-1185">Reference proteome</keyword>
<dbReference type="Pfam" id="PF16073">
    <property type="entry name" value="SAT"/>
    <property type="match status" value="1"/>
</dbReference>
<dbReference type="InterPro" id="IPR032088">
    <property type="entry name" value="SAT"/>
</dbReference>
<dbReference type="PANTHER" id="PTHR43775:SF14">
    <property type="entry name" value="ITERATIVE POLYKETIDE SYNTHASE AFOE-RELATED"/>
    <property type="match status" value="1"/>
</dbReference>
<dbReference type="Gene3D" id="3.40.47.10">
    <property type="match status" value="2"/>
</dbReference>
<dbReference type="CDD" id="cd00833">
    <property type="entry name" value="PKS"/>
    <property type="match status" value="1"/>
</dbReference>
<dbReference type="PROSITE" id="PS52004">
    <property type="entry name" value="KS3_2"/>
    <property type="match status" value="1"/>
</dbReference>
<dbReference type="AlphaFoldDB" id="A0A8H5K7F3"/>
<dbReference type="InterPro" id="IPR016035">
    <property type="entry name" value="Acyl_Trfase/lysoPLipase"/>
</dbReference>
<evidence type="ECO:0000256" key="1">
    <source>
        <dbReference type="ARBA" id="ARBA00022450"/>
    </source>
</evidence>
<dbReference type="Gene3D" id="3.40.366.10">
    <property type="entry name" value="Malonyl-Coenzyme A Acyl Carrier Protein, domain 2"/>
    <property type="match status" value="3"/>
</dbReference>
<sequence>MTEKLPEVSSTMQGDRLLADLAIQDLQAELAKQQQQQHSENNKVKIVGFCAGMIAAVTVASSSNRQEFEKYGGTALRIGALMAALVGATEARSKGLGKGGSISLATAWRTQKQGEDMSRIVSKLFPDAYISVLFDETRATVTASERLAPKLIRQLRAAGVTAIPLAFKGQLHTPTAERERQTEALIELCHSMPELQFPDAAQLTLPTYLDHPEGKQVSGEEVDLVDMVLRSILANRLNWTSTVSKLAANKENISIIAFGLDRPLPPTILRALGSKQVHFEDVDEDVSKSTGRLQDNDTKNGSDAIEPDIAEQVKSIVKPAEDLEDVVAIVGMSLKVAGGQDLEEFEKMLKTGESQHEVITREWMTPDMLFRDQADPSRKWYGNFMLDLDAFDHKFFKKSPHKSIAIDPQGWLSLEVAYQALEQSGYFNELATTNASEHKRWKHIGVYVGLCSYEYDVNIYCHLTSAFTGTGKLRSFIPGRVSHYFGWTGLSLTFDTVWQCKPFDSAADGYCRGDGIAYVFLKKLLTAIADGNTVLGTICSTSINQNLNTTPLFVPNVLSLLTLFNDMIRKARVDPHDISLVKCYGTGIPVGDPAEWESIRNAVAGPARDIVLPIRSNASAVVAHSAHKPTKPSSTKSSPRLPFWISGLDSRSIAAYSAMLAPHLRTHAGLKDKLQERLAMASAATKDTFASIGIAPVKSERPVILCFGGQVAKFVGLDHAVYENAAILQHHLDISDAVITSRGLDSIYPDIFSCEPYQDVVKLQIALFALQYASAKSWIDCGLAGKVMSVVSHSFSEITALFTVARSAKAIDIFATTLARKGSMIEGVRSRRLNVTNAFHSPLVESIVNRLGEIGKGLTFRDAVIPIERATKHNDTAACLDWTFISSHMRQPVFFNHAIQRLAKKHPQAIFLKSGSNSTITIMASRALAQTALSSLGALHFQSISITNTNKGINRLTDITVDLWKQGLRVSF</sequence>